<gene>
    <name evidence="2" type="ORF">P7K49_040746</name>
</gene>
<sequence>LSTKAFCFWCIFCIRSATCRNVELQSSVGSFLGSRETQGGEIVYEDFKEGPQLGVMIKDCFGIEVRGQQLHTDLCFGAFRGTVSLNAKDGG</sequence>
<comment type="caution">
    <text evidence="2">The sequence shown here is derived from an EMBL/GenBank/DDBJ whole genome shotgun (WGS) entry which is preliminary data.</text>
</comment>
<reference evidence="2 3" key="1">
    <citation type="submission" date="2023-05" db="EMBL/GenBank/DDBJ databases">
        <title>B98-5 Cell Line De Novo Hybrid Assembly: An Optical Mapping Approach.</title>
        <authorList>
            <person name="Kananen K."/>
            <person name="Auerbach J.A."/>
            <person name="Kautto E."/>
            <person name="Blachly J.S."/>
        </authorList>
    </citation>
    <scope>NUCLEOTIDE SEQUENCE [LARGE SCALE GENOMIC DNA]</scope>
    <source>
        <strain evidence="2">B95-8</strain>
        <tissue evidence="2">Cell line</tissue>
    </source>
</reference>
<feature type="non-terminal residue" evidence="2">
    <location>
        <position position="1"/>
    </location>
</feature>
<keyword evidence="1" id="KW-0732">Signal</keyword>
<keyword evidence="3" id="KW-1185">Reference proteome</keyword>
<feature type="chain" id="PRO_5046458471" evidence="1">
    <location>
        <begin position="20"/>
        <end position="91"/>
    </location>
</feature>
<accession>A0ABQ9T9J6</accession>
<evidence type="ECO:0000313" key="3">
    <source>
        <dbReference type="Proteomes" id="UP001266305"/>
    </source>
</evidence>
<name>A0ABQ9T9J6_SAGOE</name>
<protein>
    <submittedName>
        <fullName evidence="2">Uncharacterized protein</fullName>
    </submittedName>
</protein>
<evidence type="ECO:0000256" key="1">
    <source>
        <dbReference type="SAM" id="SignalP"/>
    </source>
</evidence>
<proteinExistence type="predicted"/>
<feature type="signal peptide" evidence="1">
    <location>
        <begin position="1"/>
        <end position="19"/>
    </location>
</feature>
<evidence type="ECO:0000313" key="2">
    <source>
        <dbReference type="EMBL" id="KAK2081360.1"/>
    </source>
</evidence>
<dbReference type="EMBL" id="JASSZA010000314">
    <property type="protein sequence ID" value="KAK2081360.1"/>
    <property type="molecule type" value="Genomic_DNA"/>
</dbReference>
<organism evidence="2 3">
    <name type="scientific">Saguinus oedipus</name>
    <name type="common">Cotton-top tamarin</name>
    <name type="synonym">Oedipomidas oedipus</name>
    <dbReference type="NCBI Taxonomy" id="9490"/>
    <lineage>
        <taxon>Eukaryota</taxon>
        <taxon>Metazoa</taxon>
        <taxon>Chordata</taxon>
        <taxon>Craniata</taxon>
        <taxon>Vertebrata</taxon>
        <taxon>Euteleostomi</taxon>
        <taxon>Mammalia</taxon>
        <taxon>Eutheria</taxon>
        <taxon>Euarchontoglires</taxon>
        <taxon>Primates</taxon>
        <taxon>Haplorrhini</taxon>
        <taxon>Platyrrhini</taxon>
        <taxon>Cebidae</taxon>
        <taxon>Callitrichinae</taxon>
        <taxon>Saguinus</taxon>
    </lineage>
</organism>
<dbReference type="Proteomes" id="UP001266305">
    <property type="component" value="Unassembled WGS sequence"/>
</dbReference>